<reference evidence="6 7" key="1">
    <citation type="journal article" date="2017" name="Curr. Biol.">
        <title>Genome architecture and evolution of a unichromosomal asexual nematode.</title>
        <authorList>
            <person name="Fradin H."/>
            <person name="Zegar C."/>
            <person name="Gutwein M."/>
            <person name="Lucas J."/>
            <person name="Kovtun M."/>
            <person name="Corcoran D."/>
            <person name="Baugh L.R."/>
            <person name="Kiontke K."/>
            <person name="Gunsalus K."/>
            <person name="Fitch D.H."/>
            <person name="Piano F."/>
        </authorList>
    </citation>
    <scope>NUCLEOTIDE SEQUENCE [LARGE SCALE GENOMIC DNA]</scope>
    <source>
        <strain evidence="6">PF1309</strain>
    </source>
</reference>
<proteinExistence type="predicted"/>
<dbReference type="FunFam" id="3.30.70.330:FF:000482">
    <property type="entry name" value="SUPpressor"/>
    <property type="match status" value="1"/>
</dbReference>
<evidence type="ECO:0000256" key="1">
    <source>
        <dbReference type="ARBA" id="ARBA00022737"/>
    </source>
</evidence>
<dbReference type="SMART" id="SM00361">
    <property type="entry name" value="RRM_1"/>
    <property type="match status" value="1"/>
</dbReference>
<feature type="domain" description="RRM" evidence="5">
    <location>
        <begin position="210"/>
        <end position="292"/>
    </location>
</feature>
<evidence type="ECO:0000256" key="3">
    <source>
        <dbReference type="PROSITE-ProRule" id="PRU00176"/>
    </source>
</evidence>
<dbReference type="FunFam" id="3.30.70.330:FF:000012">
    <property type="entry name" value="RNA-binding motif, single-stranded-interacting protein 3 isoform 1"/>
    <property type="match status" value="1"/>
</dbReference>
<dbReference type="InterPro" id="IPR012677">
    <property type="entry name" value="Nucleotide-bd_a/b_plait_sf"/>
</dbReference>
<feature type="domain" description="RRM" evidence="5">
    <location>
        <begin position="131"/>
        <end position="204"/>
    </location>
</feature>
<dbReference type="STRING" id="2018661.A0A2A2JKQ6"/>
<dbReference type="CDD" id="cd12243">
    <property type="entry name" value="RRM1_MSSP"/>
    <property type="match status" value="1"/>
</dbReference>
<dbReference type="CDD" id="cd12244">
    <property type="entry name" value="RRM2_MSSP"/>
    <property type="match status" value="1"/>
</dbReference>
<dbReference type="OrthoDB" id="271725at2759"/>
<dbReference type="Proteomes" id="UP000218231">
    <property type="component" value="Unassembled WGS sequence"/>
</dbReference>
<evidence type="ECO:0000259" key="5">
    <source>
        <dbReference type="PROSITE" id="PS50102"/>
    </source>
</evidence>
<dbReference type="InterPro" id="IPR035979">
    <property type="entry name" value="RBD_domain_sf"/>
</dbReference>
<dbReference type="InterPro" id="IPR003954">
    <property type="entry name" value="RRM_euk-type"/>
</dbReference>
<name>A0A2A2JKQ6_9BILA</name>
<protein>
    <recommendedName>
        <fullName evidence="5">RRM domain-containing protein</fullName>
    </recommendedName>
</protein>
<dbReference type="Gene3D" id="3.30.70.330">
    <property type="match status" value="2"/>
</dbReference>
<dbReference type="GO" id="GO:0003723">
    <property type="term" value="F:RNA binding"/>
    <property type="evidence" value="ECO:0007669"/>
    <property type="project" value="UniProtKB-UniRule"/>
</dbReference>
<dbReference type="EMBL" id="LIAE01010386">
    <property type="protein sequence ID" value="PAV62129.1"/>
    <property type="molecule type" value="Genomic_DNA"/>
</dbReference>
<keyword evidence="2 3" id="KW-0694">RNA-binding</keyword>
<dbReference type="PROSITE" id="PS51257">
    <property type="entry name" value="PROKAR_LIPOPROTEIN"/>
    <property type="match status" value="1"/>
</dbReference>
<feature type="signal peptide" evidence="4">
    <location>
        <begin position="1"/>
        <end position="26"/>
    </location>
</feature>
<evidence type="ECO:0000313" key="7">
    <source>
        <dbReference type="Proteomes" id="UP000218231"/>
    </source>
</evidence>
<accession>A0A2A2JKQ6</accession>
<dbReference type="PANTHER" id="PTHR24012">
    <property type="entry name" value="RNA BINDING PROTEIN"/>
    <property type="match status" value="1"/>
</dbReference>
<dbReference type="SUPFAM" id="SSF54928">
    <property type="entry name" value="RNA-binding domain, RBD"/>
    <property type="match status" value="1"/>
</dbReference>
<comment type="caution">
    <text evidence="6">The sequence shown here is derived from an EMBL/GenBank/DDBJ whole genome shotgun (WGS) entry which is preliminary data.</text>
</comment>
<dbReference type="InterPro" id="IPR000504">
    <property type="entry name" value="RRM_dom"/>
</dbReference>
<dbReference type="Pfam" id="PF00076">
    <property type="entry name" value="RRM_1"/>
    <property type="match status" value="2"/>
</dbReference>
<organism evidence="6 7">
    <name type="scientific">Diploscapter pachys</name>
    <dbReference type="NCBI Taxonomy" id="2018661"/>
    <lineage>
        <taxon>Eukaryota</taxon>
        <taxon>Metazoa</taxon>
        <taxon>Ecdysozoa</taxon>
        <taxon>Nematoda</taxon>
        <taxon>Chromadorea</taxon>
        <taxon>Rhabditida</taxon>
        <taxon>Rhabditina</taxon>
        <taxon>Rhabditomorpha</taxon>
        <taxon>Rhabditoidea</taxon>
        <taxon>Rhabditidae</taxon>
        <taxon>Diploscapter</taxon>
    </lineage>
</organism>
<sequence length="455" mass="49646">MNFRASNRSQIVVGILLTSGCPTALALTAQLPPQAAITNTTTVTAHVVMSPGQNPQQAYVNYMNNNTHHQHSAQGAGGRQYYNSYNRNYNNNGGYQNSGGMSGNMRSVGSYGAGITRDGTPLQDSTPLSATNLYIRGLPPNTTDEDLRQMCQEFGAIASTKAIMDKQTNQCKGYGFVDFESREAAARAVEELNGRNIQAQMAKQQEQDPTNLYIANLPPHYNEQALESVLQKYGMVVSTRILRNADGQSRGVGFARMDSKEKCEEIINALNGGRLEDMSPDMPALLVKQADTGRKSTRKRSDNLVFDLNTGGMFQQPFIGTNDYMRNMSAVPQVYQATPYMNYNMGYQQVNYPYDLNTMTSQMSSLQLNAAPTAGTTDSGIYVYGTAATAAPTQQYYMGARKSYTTTSNYDMMASGTGPTAQGMNNNMAAMGYGAPQQVSIDDYHRKGIAQNGTQ</sequence>
<evidence type="ECO:0000256" key="4">
    <source>
        <dbReference type="SAM" id="SignalP"/>
    </source>
</evidence>
<keyword evidence="4" id="KW-0732">Signal</keyword>
<gene>
    <name evidence="6" type="ORF">WR25_07525</name>
</gene>
<dbReference type="PROSITE" id="PS50102">
    <property type="entry name" value="RRM"/>
    <property type="match status" value="2"/>
</dbReference>
<keyword evidence="1" id="KW-0677">Repeat</keyword>
<dbReference type="SMART" id="SM00360">
    <property type="entry name" value="RRM"/>
    <property type="match status" value="2"/>
</dbReference>
<keyword evidence="7" id="KW-1185">Reference proteome</keyword>
<evidence type="ECO:0000313" key="6">
    <source>
        <dbReference type="EMBL" id="PAV62129.1"/>
    </source>
</evidence>
<evidence type="ECO:0000256" key="2">
    <source>
        <dbReference type="ARBA" id="ARBA00022884"/>
    </source>
</evidence>
<feature type="chain" id="PRO_5013376460" description="RRM domain-containing protein" evidence="4">
    <location>
        <begin position="27"/>
        <end position="455"/>
    </location>
</feature>
<dbReference type="AlphaFoldDB" id="A0A2A2JKQ6"/>